<sequence>MTQAITETEEIAQLRTVIDGFLQERLQAKLEKAKDEEKRQKLIEDFKLENWIPDAARRVGQIQQITHALKYIHPDAKGTNLNSPGNVDAGELAIGTHTLAGEIAQDVVGNAAALDVYKFLRLEVQEKSLLARAIEADSALRQVLPSDDEQKQTWMEAFAGLVESKGEPASHKLAKQLYWPIGEDEFHLLAPMFPTSLVHHVWQTVRDDRFSEEAKAARDARREGKAHPHGYHEYPRIVIQQFGGTKPQNISQLNSERYGENYLLRSCPPDWVSEPVKPPLRVESVFDGWFGRRPEVKAAVRELRNFLYSLREDQNNFEIRNKRIELVNRIIEELLQFAAQLREIDSHWTALDECHLNMDEQCWFNPVRAESDEAFAKTYTWGDWKEAVCKRFANWLNGQLIKKKNSLPLSRDEAAKWERDLDKVLSMLRLEVEYD</sequence>
<dbReference type="AlphaFoldDB" id="A0A0S2TFB7"/>
<evidence type="ECO:0008006" key="3">
    <source>
        <dbReference type="Google" id="ProtNLM"/>
    </source>
</evidence>
<dbReference type="Pfam" id="PF09611">
    <property type="entry name" value="Cas_Csy1"/>
    <property type="match status" value="1"/>
</dbReference>
<reference evidence="1" key="1">
    <citation type="submission" date="2015-10" db="EMBL/GenBank/DDBJ databases">
        <title>Description of Candidatus Tenderia electrophaga gen. nov, sp. nov., an Uncultivated Electroautotroph from a Biocathode Enrichment.</title>
        <authorList>
            <person name="Eddie B.J."/>
            <person name="Malanoski A.P."/>
            <person name="Wang Z."/>
            <person name="Hall R.J."/>
            <person name="Oh S.D."/>
            <person name="Heiner C."/>
            <person name="Lin B."/>
            <person name="Strycharz-Glaven S.M."/>
        </authorList>
    </citation>
    <scope>NUCLEOTIDE SEQUENCE [LARGE SCALE GENOMIC DNA]</scope>
    <source>
        <strain evidence="1">NRL1</strain>
    </source>
</reference>
<proteinExistence type="predicted"/>
<organism evidence="1 2">
    <name type="scientific">Candidatus Tenderia electrophaga</name>
    <dbReference type="NCBI Taxonomy" id="1748243"/>
    <lineage>
        <taxon>Bacteria</taxon>
        <taxon>Pseudomonadati</taxon>
        <taxon>Pseudomonadota</taxon>
        <taxon>Gammaproteobacteria</taxon>
        <taxon>Candidatus Tenderiales</taxon>
        <taxon>Candidatus Tenderiaceae</taxon>
        <taxon>Candidatus Tenderia</taxon>
    </lineage>
</organism>
<dbReference type="STRING" id="1748243.Tel_12195"/>
<name>A0A0S2TFB7_9GAMM</name>
<gene>
    <name evidence="1" type="ORF">Tel_12195</name>
</gene>
<keyword evidence="2" id="KW-1185">Reference proteome</keyword>
<dbReference type="NCBIfam" id="TIGR02564">
    <property type="entry name" value="cas_Csy1"/>
    <property type="match status" value="1"/>
</dbReference>
<dbReference type="KEGG" id="tee:Tel_12195"/>
<accession>A0A0S2TFB7</accession>
<protein>
    <recommendedName>
        <fullName evidence="3">Type I-F CRISPR-associated protein Csy1</fullName>
    </recommendedName>
</protein>
<evidence type="ECO:0000313" key="2">
    <source>
        <dbReference type="Proteomes" id="UP000055136"/>
    </source>
</evidence>
<dbReference type="EMBL" id="CP013099">
    <property type="protein sequence ID" value="ALP53832.1"/>
    <property type="molecule type" value="Genomic_DNA"/>
</dbReference>
<dbReference type="CDD" id="cd09735">
    <property type="entry name" value="Csy1_I-F"/>
    <property type="match status" value="1"/>
</dbReference>
<dbReference type="Proteomes" id="UP000055136">
    <property type="component" value="Chromosome"/>
</dbReference>
<evidence type="ECO:0000313" key="1">
    <source>
        <dbReference type="EMBL" id="ALP53832.1"/>
    </source>
</evidence>
<dbReference type="InterPro" id="IPR013397">
    <property type="entry name" value="CRISPR-assoc_prot_Csy1"/>
</dbReference>